<evidence type="ECO:0000256" key="1">
    <source>
        <dbReference type="SAM" id="MobiDB-lite"/>
    </source>
</evidence>
<dbReference type="GO" id="GO:0003676">
    <property type="term" value="F:nucleic acid binding"/>
    <property type="evidence" value="ECO:0007669"/>
    <property type="project" value="InterPro"/>
</dbReference>
<reference evidence="3 4" key="1">
    <citation type="submission" date="2024-02" db="EMBL/GenBank/DDBJ databases">
        <title>Chromosome-scale genome assembly of the rough periwinkle Littorina saxatilis.</title>
        <authorList>
            <person name="De Jode A."/>
            <person name="Faria R."/>
            <person name="Formenti G."/>
            <person name="Sims Y."/>
            <person name="Smith T.P."/>
            <person name="Tracey A."/>
            <person name="Wood J.M.D."/>
            <person name="Zagrodzka Z.B."/>
            <person name="Johannesson K."/>
            <person name="Butlin R.K."/>
            <person name="Leder E.H."/>
        </authorList>
    </citation>
    <scope>NUCLEOTIDE SEQUENCE [LARGE SCALE GENOMIC DNA]</scope>
    <source>
        <strain evidence="3">Snail1</strain>
        <tissue evidence="3">Muscle</tissue>
    </source>
</reference>
<feature type="compositionally biased region" description="Low complexity" evidence="1">
    <location>
        <begin position="231"/>
        <end position="243"/>
    </location>
</feature>
<dbReference type="SUPFAM" id="SSF53098">
    <property type="entry name" value="Ribonuclease H-like"/>
    <property type="match status" value="1"/>
</dbReference>
<name>A0AAN9BAY5_9CAEN</name>
<evidence type="ECO:0000313" key="3">
    <source>
        <dbReference type="EMBL" id="KAK7100240.1"/>
    </source>
</evidence>
<feature type="compositionally biased region" description="Basic and acidic residues" evidence="1">
    <location>
        <begin position="191"/>
        <end position="208"/>
    </location>
</feature>
<dbReference type="Gene3D" id="3.30.420.10">
    <property type="entry name" value="Ribonuclease H-like superfamily/Ribonuclease H"/>
    <property type="match status" value="1"/>
</dbReference>
<dbReference type="EMBL" id="JBAMIC010000011">
    <property type="protein sequence ID" value="KAK7100240.1"/>
    <property type="molecule type" value="Genomic_DNA"/>
</dbReference>
<dbReference type="InterPro" id="IPR036397">
    <property type="entry name" value="RNaseH_sf"/>
</dbReference>
<dbReference type="GO" id="GO:0015074">
    <property type="term" value="P:DNA integration"/>
    <property type="evidence" value="ECO:0007669"/>
    <property type="project" value="InterPro"/>
</dbReference>
<gene>
    <name evidence="3" type="ORF">V1264_023226</name>
</gene>
<dbReference type="Proteomes" id="UP001374579">
    <property type="component" value="Unassembled WGS sequence"/>
</dbReference>
<feature type="compositionally biased region" description="Polar residues" evidence="1">
    <location>
        <begin position="209"/>
        <end position="223"/>
    </location>
</feature>
<dbReference type="PROSITE" id="PS50994">
    <property type="entry name" value="INTEGRASE"/>
    <property type="match status" value="1"/>
</dbReference>
<dbReference type="InterPro" id="IPR001584">
    <property type="entry name" value="Integrase_cat-core"/>
</dbReference>
<feature type="compositionally biased region" description="Low complexity" evidence="1">
    <location>
        <begin position="261"/>
        <end position="273"/>
    </location>
</feature>
<dbReference type="PANTHER" id="PTHR37984:SF5">
    <property type="entry name" value="PROTEIN NYNRIN-LIKE"/>
    <property type="match status" value="1"/>
</dbReference>
<proteinExistence type="predicted"/>
<sequence>MVYQDHLTKFCILRALTSKRAAEVAFHLLDIFLLIGAPVILQSDNGSEFTSQVITELKEVWPKLTLVHGKPRHPQSQGSVERANGDIKDMLVAWMADNDSQDWPTGIKFVQFQKNSALHSGIKCSPYSAMFGCEARVGLTTSALPVEVIARMETEEDLLAVTPIRPDSDNDNSLSQTDGVANQIQATSDETPAHDVTDGVLLPDEHDSTSAQDIGDNVTSQPMTAEIVELPTGPSSPTATPSAYDVDSPVSSGQSEEHVASRSPSPSDSPVSSAENHRVAERIKEISRRRREATDAQTSQAESMVKRSRVDLRAGEQGDNVAVPFHLFIVGEVILEISLVS</sequence>
<dbReference type="InterPro" id="IPR012337">
    <property type="entry name" value="RNaseH-like_sf"/>
</dbReference>
<feature type="domain" description="Integrase catalytic" evidence="2">
    <location>
        <begin position="1"/>
        <end position="134"/>
    </location>
</feature>
<organism evidence="3 4">
    <name type="scientific">Littorina saxatilis</name>
    <dbReference type="NCBI Taxonomy" id="31220"/>
    <lineage>
        <taxon>Eukaryota</taxon>
        <taxon>Metazoa</taxon>
        <taxon>Spiralia</taxon>
        <taxon>Lophotrochozoa</taxon>
        <taxon>Mollusca</taxon>
        <taxon>Gastropoda</taxon>
        <taxon>Caenogastropoda</taxon>
        <taxon>Littorinimorpha</taxon>
        <taxon>Littorinoidea</taxon>
        <taxon>Littorinidae</taxon>
        <taxon>Littorina</taxon>
    </lineage>
</organism>
<evidence type="ECO:0000259" key="2">
    <source>
        <dbReference type="PROSITE" id="PS50994"/>
    </source>
</evidence>
<dbReference type="InterPro" id="IPR050951">
    <property type="entry name" value="Retrovirus_Pol_polyprotein"/>
</dbReference>
<comment type="caution">
    <text evidence="3">The sequence shown here is derived from an EMBL/GenBank/DDBJ whole genome shotgun (WGS) entry which is preliminary data.</text>
</comment>
<protein>
    <recommendedName>
        <fullName evidence="2">Integrase catalytic domain-containing protein</fullName>
    </recommendedName>
</protein>
<feature type="region of interest" description="Disordered" evidence="1">
    <location>
        <begin position="185"/>
        <end position="306"/>
    </location>
</feature>
<evidence type="ECO:0000313" key="4">
    <source>
        <dbReference type="Proteomes" id="UP001374579"/>
    </source>
</evidence>
<accession>A0AAN9BAY5</accession>
<dbReference type="AlphaFoldDB" id="A0AAN9BAY5"/>
<keyword evidence="4" id="KW-1185">Reference proteome</keyword>
<dbReference type="PANTHER" id="PTHR37984">
    <property type="entry name" value="PROTEIN CBG26694"/>
    <property type="match status" value="1"/>
</dbReference>
<feature type="compositionally biased region" description="Basic and acidic residues" evidence="1">
    <location>
        <begin position="275"/>
        <end position="286"/>
    </location>
</feature>